<evidence type="ECO:0000256" key="9">
    <source>
        <dbReference type="ARBA" id="ARBA00023264"/>
    </source>
</evidence>
<comment type="subcellular location">
    <subcellularLocation>
        <location evidence="10">Cell membrane</location>
        <topology evidence="10">Multi-pass membrane protein</topology>
    </subcellularLocation>
</comment>
<keyword evidence="11" id="KW-0012">Acyltransferase</keyword>
<keyword evidence="7 10" id="KW-0472">Membrane</keyword>
<comment type="subunit">
    <text evidence="10">Probably interacts with PlsX.</text>
</comment>
<dbReference type="GO" id="GO:0008654">
    <property type="term" value="P:phospholipid biosynthetic process"/>
    <property type="evidence" value="ECO:0007669"/>
    <property type="project" value="UniProtKB-UniRule"/>
</dbReference>
<comment type="pathway">
    <text evidence="10">Lipid metabolism; phospholipid metabolism.</text>
</comment>
<dbReference type="UniPathway" id="UPA00085"/>
<dbReference type="EC" id="2.3.1.275" evidence="10"/>
<dbReference type="EMBL" id="DRBW01000122">
    <property type="protein sequence ID" value="HDM90182.1"/>
    <property type="molecule type" value="Genomic_DNA"/>
</dbReference>
<dbReference type="GO" id="GO:0005886">
    <property type="term" value="C:plasma membrane"/>
    <property type="evidence" value="ECO:0007669"/>
    <property type="project" value="UniProtKB-SubCell"/>
</dbReference>
<evidence type="ECO:0000256" key="10">
    <source>
        <dbReference type="HAMAP-Rule" id="MF_01043"/>
    </source>
</evidence>
<keyword evidence="3 10" id="KW-0808">Transferase</keyword>
<evidence type="ECO:0000256" key="7">
    <source>
        <dbReference type="ARBA" id="ARBA00023136"/>
    </source>
</evidence>
<accession>A0A7C0XAW9</accession>
<dbReference type="GO" id="GO:0043772">
    <property type="term" value="F:acyl-phosphate glycerol-3-phosphate acyltransferase activity"/>
    <property type="evidence" value="ECO:0007669"/>
    <property type="project" value="UniProtKB-UniRule"/>
</dbReference>
<keyword evidence="6 10" id="KW-0443">Lipid metabolism</keyword>
<reference evidence="11" key="1">
    <citation type="journal article" date="2020" name="mSystems">
        <title>Genome- and Community-Level Interaction Insights into Carbon Utilization and Element Cycling Functions of Hydrothermarchaeota in Hydrothermal Sediment.</title>
        <authorList>
            <person name="Zhou Z."/>
            <person name="Liu Y."/>
            <person name="Xu W."/>
            <person name="Pan J."/>
            <person name="Luo Z.H."/>
            <person name="Li M."/>
        </authorList>
    </citation>
    <scope>NUCLEOTIDE SEQUENCE [LARGE SCALE GENOMIC DNA]</scope>
    <source>
        <strain evidence="11">HyVt-237</strain>
    </source>
</reference>
<feature type="transmembrane region" description="Helical" evidence="10">
    <location>
        <begin position="112"/>
        <end position="130"/>
    </location>
</feature>
<evidence type="ECO:0000256" key="3">
    <source>
        <dbReference type="ARBA" id="ARBA00022679"/>
    </source>
</evidence>
<dbReference type="SMART" id="SM01207">
    <property type="entry name" value="G3P_acyltransf"/>
    <property type="match status" value="1"/>
</dbReference>
<evidence type="ECO:0000256" key="2">
    <source>
        <dbReference type="ARBA" id="ARBA00022516"/>
    </source>
</evidence>
<evidence type="ECO:0000256" key="5">
    <source>
        <dbReference type="ARBA" id="ARBA00022989"/>
    </source>
</evidence>
<evidence type="ECO:0000256" key="1">
    <source>
        <dbReference type="ARBA" id="ARBA00022475"/>
    </source>
</evidence>
<keyword evidence="9 10" id="KW-1208">Phospholipid metabolism</keyword>
<evidence type="ECO:0000256" key="6">
    <source>
        <dbReference type="ARBA" id="ARBA00023098"/>
    </source>
</evidence>
<keyword evidence="4 10" id="KW-0812">Transmembrane</keyword>
<keyword evidence="8 10" id="KW-0594">Phospholipid biosynthesis</keyword>
<dbReference type="InterPro" id="IPR003811">
    <property type="entry name" value="G3P_acylTferase_PlsY"/>
</dbReference>
<sequence>MRAIIAILVGYIVGSIPFSFIIARLVGGVDLRKTGSRNVGGSNAIRTVGFVPGLTGGLLDVFKAPLVPFLLNHLGYPLELQFAAGLAAVIGHNWPLFLGFKGGRGVACSLGLLLYFAPRELIFLLVIMGISMLLREAALGAFLGYTLMIPFAILVGESRPTIAFLILLYFILMVRRVSFVFEDRKRGLDIKKAIINRILYDSVEKVKLERPL</sequence>
<evidence type="ECO:0000256" key="8">
    <source>
        <dbReference type="ARBA" id="ARBA00023209"/>
    </source>
</evidence>
<dbReference type="Pfam" id="PF02660">
    <property type="entry name" value="G3P_acyltransf"/>
    <property type="match status" value="1"/>
</dbReference>
<evidence type="ECO:0000256" key="4">
    <source>
        <dbReference type="ARBA" id="ARBA00022692"/>
    </source>
</evidence>
<comment type="similarity">
    <text evidence="10">Belongs to the PlsY family.</text>
</comment>
<evidence type="ECO:0000313" key="11">
    <source>
        <dbReference type="EMBL" id="HDM90182.1"/>
    </source>
</evidence>
<gene>
    <name evidence="10" type="primary">plsY</name>
    <name evidence="11" type="ORF">ENG67_03120</name>
</gene>
<keyword evidence="1 10" id="KW-1003">Cell membrane</keyword>
<keyword evidence="2 10" id="KW-0444">Lipid biosynthesis</keyword>
<dbReference type="PANTHER" id="PTHR30309">
    <property type="entry name" value="INNER MEMBRANE PROTEIN YGIH"/>
    <property type="match status" value="1"/>
</dbReference>
<comment type="function">
    <text evidence="10">Catalyzes the transfer of an acyl group from acyl-phosphate (acyl-PO(4)) to glycerol-3-phosphate (G3P) to form lysophosphatidic acid (LPA). This enzyme utilizes acyl-phosphate as fatty acyl donor, but not acyl-CoA or acyl-ACP.</text>
</comment>
<comment type="catalytic activity">
    <reaction evidence="10">
        <text>an acyl phosphate + sn-glycerol 3-phosphate = a 1-acyl-sn-glycero-3-phosphate + phosphate</text>
        <dbReference type="Rhea" id="RHEA:34075"/>
        <dbReference type="ChEBI" id="CHEBI:43474"/>
        <dbReference type="ChEBI" id="CHEBI:57597"/>
        <dbReference type="ChEBI" id="CHEBI:57970"/>
        <dbReference type="ChEBI" id="CHEBI:59918"/>
        <dbReference type="EC" id="2.3.1.275"/>
    </reaction>
</comment>
<protein>
    <recommendedName>
        <fullName evidence="10">Glycerol-3-phosphate acyltransferase</fullName>
    </recommendedName>
    <alternativeName>
        <fullName evidence="10">Acyl-PO4 G3P acyltransferase</fullName>
    </alternativeName>
    <alternativeName>
        <fullName evidence="10">Acyl-phosphate--glycerol-3-phosphate acyltransferase</fullName>
    </alternativeName>
    <alternativeName>
        <fullName evidence="10">G3P acyltransferase</fullName>
        <shortName evidence="10">GPAT</shortName>
        <ecNumber evidence="10">2.3.1.275</ecNumber>
    </alternativeName>
    <alternativeName>
        <fullName evidence="10">Lysophosphatidic acid synthase</fullName>
        <shortName evidence="10">LPA synthase</shortName>
    </alternativeName>
</protein>
<dbReference type="HAMAP" id="MF_01043">
    <property type="entry name" value="PlsY"/>
    <property type="match status" value="1"/>
</dbReference>
<comment type="caution">
    <text evidence="10">Lacks conserved residue(s) required for the propagation of feature annotation.</text>
</comment>
<organism evidence="11">
    <name type="scientific">candidate division WOR-3 bacterium</name>
    <dbReference type="NCBI Taxonomy" id="2052148"/>
    <lineage>
        <taxon>Bacteria</taxon>
        <taxon>Bacteria division WOR-3</taxon>
    </lineage>
</organism>
<proteinExistence type="inferred from homology"/>
<name>A0A7C0XAW9_UNCW3</name>
<feature type="transmembrane region" description="Helical" evidence="10">
    <location>
        <begin position="6"/>
        <end position="27"/>
    </location>
</feature>
<comment type="caution">
    <text evidence="11">The sequence shown here is derived from an EMBL/GenBank/DDBJ whole genome shotgun (WGS) entry which is preliminary data.</text>
</comment>
<dbReference type="AlphaFoldDB" id="A0A7C0XAW9"/>
<dbReference type="PANTHER" id="PTHR30309:SF0">
    <property type="entry name" value="GLYCEROL-3-PHOSPHATE ACYLTRANSFERASE-RELATED"/>
    <property type="match status" value="1"/>
</dbReference>
<feature type="transmembrane region" description="Helical" evidence="10">
    <location>
        <begin position="80"/>
        <end position="100"/>
    </location>
</feature>
<dbReference type="Proteomes" id="UP000885931">
    <property type="component" value="Unassembled WGS sequence"/>
</dbReference>
<keyword evidence="5 10" id="KW-1133">Transmembrane helix</keyword>